<gene>
    <name evidence="1" type="ORF">METZ01_LOCUS1225</name>
</gene>
<dbReference type="EMBL" id="UINC01000065">
    <property type="protein sequence ID" value="SUZ48371.1"/>
    <property type="molecule type" value="Genomic_DNA"/>
</dbReference>
<name>A0A381N1C0_9ZZZZ</name>
<organism evidence="1">
    <name type="scientific">marine metagenome</name>
    <dbReference type="NCBI Taxonomy" id="408172"/>
    <lineage>
        <taxon>unclassified sequences</taxon>
        <taxon>metagenomes</taxon>
        <taxon>ecological metagenomes</taxon>
    </lineage>
</organism>
<accession>A0A381N1C0</accession>
<dbReference type="AlphaFoldDB" id="A0A381N1C0"/>
<sequence>MLKINNYGIISAFQQKQTGKGSGLGVQACSSLMYHTEPQ</sequence>
<proteinExistence type="predicted"/>
<reference evidence="1" key="1">
    <citation type="submission" date="2018-05" db="EMBL/GenBank/DDBJ databases">
        <authorList>
            <person name="Lanie J.A."/>
            <person name="Ng W.-L."/>
            <person name="Kazmierczak K.M."/>
            <person name="Andrzejewski T.M."/>
            <person name="Davidsen T.M."/>
            <person name="Wayne K.J."/>
            <person name="Tettelin H."/>
            <person name="Glass J.I."/>
            <person name="Rusch D."/>
            <person name="Podicherti R."/>
            <person name="Tsui H.-C.T."/>
            <person name="Winkler M.E."/>
        </authorList>
    </citation>
    <scope>NUCLEOTIDE SEQUENCE</scope>
</reference>
<protein>
    <submittedName>
        <fullName evidence="1">Uncharacterized protein</fullName>
    </submittedName>
</protein>
<evidence type="ECO:0000313" key="1">
    <source>
        <dbReference type="EMBL" id="SUZ48371.1"/>
    </source>
</evidence>